<evidence type="ECO:0000256" key="6">
    <source>
        <dbReference type="ARBA" id="ARBA00011664"/>
    </source>
</evidence>
<keyword evidence="14" id="KW-0276">Fatty acid metabolism</keyword>
<dbReference type="PRINTS" id="PR01070">
    <property type="entry name" value="ACCCTRFRASEB"/>
</dbReference>
<evidence type="ECO:0000256" key="2">
    <source>
        <dbReference type="ARBA" id="ARBA00004496"/>
    </source>
</evidence>
<keyword evidence="15" id="KW-0067">ATP-binding</keyword>
<comment type="pathway">
    <text evidence="3">Lipid metabolism; malonyl-CoA biosynthesis; malonyl-CoA from acetyl-CoA: step 1/1.</text>
</comment>
<dbReference type="STRING" id="134849.SAMN05443668_1011209"/>
<evidence type="ECO:0000256" key="12">
    <source>
        <dbReference type="ARBA" id="ARBA00022741"/>
    </source>
</evidence>
<dbReference type="SUPFAM" id="SSF52096">
    <property type="entry name" value="ClpP/crotonase"/>
    <property type="match status" value="2"/>
</dbReference>
<keyword evidence="10" id="KW-0444">Lipid biosynthesis</keyword>
<dbReference type="RefSeq" id="WP_073252200.1">
    <property type="nucleotide sequence ID" value="NZ_FRCS01000001.1"/>
</dbReference>
<dbReference type="PANTHER" id="PTHR42853">
    <property type="entry name" value="ACETYL-COENZYME A CARBOXYLASE CARBOXYL TRANSFERASE SUBUNIT ALPHA"/>
    <property type="match status" value="1"/>
</dbReference>
<keyword evidence="11 23" id="KW-0808">Transferase</keyword>
<dbReference type="GO" id="GO:0003989">
    <property type="term" value="F:acetyl-CoA carboxylase activity"/>
    <property type="evidence" value="ECO:0007669"/>
    <property type="project" value="InterPro"/>
</dbReference>
<feature type="domain" description="CoA carboxyltransferase N-terminal" evidence="21">
    <location>
        <begin position="1"/>
        <end position="227"/>
    </location>
</feature>
<evidence type="ECO:0000256" key="5">
    <source>
        <dbReference type="ARBA" id="ARBA00010284"/>
    </source>
</evidence>
<comment type="subcellular location">
    <subcellularLocation>
        <location evidence="2">Cytoplasm</location>
    </subcellularLocation>
</comment>
<dbReference type="PANTHER" id="PTHR42853:SF3">
    <property type="entry name" value="ACETYL-COENZYME A CARBOXYLASE CARBOXYL TRANSFERASE SUBUNIT ALPHA, CHLOROPLASTIC"/>
    <property type="match status" value="1"/>
</dbReference>
<comment type="cofactor">
    <cofactor evidence="1">
        <name>Zn(2+)</name>
        <dbReference type="ChEBI" id="CHEBI:29105"/>
    </cofactor>
</comment>
<evidence type="ECO:0000256" key="18">
    <source>
        <dbReference type="ARBA" id="ARBA00025280"/>
    </source>
</evidence>
<dbReference type="EC" id="2.1.3.15" evidence="7"/>
<evidence type="ECO:0000256" key="15">
    <source>
        <dbReference type="ARBA" id="ARBA00022840"/>
    </source>
</evidence>
<evidence type="ECO:0000256" key="8">
    <source>
        <dbReference type="ARBA" id="ARBA00018312"/>
    </source>
</evidence>
<gene>
    <name evidence="23" type="ORF">SAMN05443668_1011209</name>
</gene>
<protein>
    <recommendedName>
        <fullName evidence="8">Acetyl-coenzyme A carboxylase carboxyl transferase subunits beta/alpha</fullName>
        <ecNumber evidence="7">2.1.3.15</ecNumber>
    </recommendedName>
</protein>
<dbReference type="EMBL" id="FRCS01000001">
    <property type="protein sequence ID" value="SHM67203.1"/>
    <property type="molecule type" value="Genomic_DNA"/>
</dbReference>
<dbReference type="InterPro" id="IPR034733">
    <property type="entry name" value="AcCoA_carboxyl_beta"/>
</dbReference>
<keyword evidence="24" id="KW-1185">Reference proteome</keyword>
<comment type="similarity">
    <text evidence="4">In the C-terminal section; belongs to the AccA family.</text>
</comment>
<evidence type="ECO:0000313" key="24">
    <source>
        <dbReference type="Proteomes" id="UP000184440"/>
    </source>
</evidence>
<evidence type="ECO:0000256" key="11">
    <source>
        <dbReference type="ARBA" id="ARBA00022679"/>
    </source>
</evidence>
<keyword evidence="17" id="KW-0275">Fatty acid biosynthesis</keyword>
<comment type="similarity">
    <text evidence="5">In the N-terminal section; belongs to the AccD/PCCB family.</text>
</comment>
<evidence type="ECO:0000256" key="16">
    <source>
        <dbReference type="ARBA" id="ARBA00023098"/>
    </source>
</evidence>
<dbReference type="GO" id="GO:2001295">
    <property type="term" value="P:malonyl-CoA biosynthetic process"/>
    <property type="evidence" value="ECO:0007669"/>
    <property type="project" value="UniProtKB-UniPathway"/>
</dbReference>
<sequence length="468" mass="47725">MTAEIAPAAEAVPFVEEWDAELCSADPLDFPAYESPAAADESVRTGVVDLAGTPAALVACRFDRHGGTMGVVAGERIVRAFRRATERRLPVVELVASGGARLQEGMFSLVQMGRTASAVADHAAAGLISAAVLRSPTTGGVYASWASLADVRAAEPSATIGFGGPRVVAQVTGSYPPATSHTAESAHAHGLVDALVPRSDQWGWLTSAVGAAPAPPLAVPHGRPTVRRHTEADVAGAWAAVTRARAAHRASGLEWAAWLTDGWLELRGTDPGVRAGIATLDGGRVLVIAMDRHANPHPGPAAFRLAQRAIRLAGRLGLPVLTLVDTPGADPSPPSEADGVAAEIARTLLALAELRTASVGLVVGEGGSGGALALAHTDRLLLLRGAVFSVIGPEAGAAVLYRDAARAPELAASFRLTAGELARAGLVDAVLDEDAAAVRAAVTSALGAARPGDRTARPTRATASALAR</sequence>
<dbReference type="UniPathway" id="UPA00655">
    <property type="reaction ID" value="UER00711"/>
</dbReference>
<dbReference type="Pfam" id="PF03255">
    <property type="entry name" value="ACCA"/>
    <property type="match status" value="1"/>
</dbReference>
<name>A0A1M7KP19_9ACTN</name>
<dbReference type="GO" id="GO:0008270">
    <property type="term" value="F:zinc ion binding"/>
    <property type="evidence" value="ECO:0007669"/>
    <property type="project" value="UniProtKB-KW"/>
</dbReference>
<evidence type="ECO:0000256" key="9">
    <source>
        <dbReference type="ARBA" id="ARBA00022490"/>
    </source>
</evidence>
<evidence type="ECO:0000256" key="4">
    <source>
        <dbReference type="ARBA" id="ARBA00006276"/>
    </source>
</evidence>
<evidence type="ECO:0000256" key="10">
    <source>
        <dbReference type="ARBA" id="ARBA00022516"/>
    </source>
</evidence>
<keyword evidence="13" id="KW-0862">Zinc</keyword>
<feature type="compositionally biased region" description="Low complexity" evidence="20">
    <location>
        <begin position="458"/>
        <end position="468"/>
    </location>
</feature>
<comment type="subunit">
    <text evidence="6">Acetyl-CoA carboxylase is a heterotetramer composed of biotin carboxyl carrier protein (AccB), biotin carboxylase (AccC) and two subunits of ACCase subunit beta/alpha.</text>
</comment>
<organism evidence="23 24">
    <name type="scientific">Cryptosporangium aurantiacum</name>
    <dbReference type="NCBI Taxonomy" id="134849"/>
    <lineage>
        <taxon>Bacteria</taxon>
        <taxon>Bacillati</taxon>
        <taxon>Actinomycetota</taxon>
        <taxon>Actinomycetes</taxon>
        <taxon>Cryptosporangiales</taxon>
        <taxon>Cryptosporangiaceae</taxon>
        <taxon>Cryptosporangium</taxon>
    </lineage>
</organism>
<evidence type="ECO:0000313" key="23">
    <source>
        <dbReference type="EMBL" id="SHM67203.1"/>
    </source>
</evidence>
<feature type="region of interest" description="Disordered" evidence="20">
    <location>
        <begin position="449"/>
        <end position="468"/>
    </location>
</feature>
<feature type="domain" description="CoA carboxyltransferase C-terminal" evidence="22">
    <location>
        <begin position="227"/>
        <end position="448"/>
    </location>
</feature>
<dbReference type="GO" id="GO:0016743">
    <property type="term" value="F:carboxyl- or carbamoyltransferase activity"/>
    <property type="evidence" value="ECO:0007669"/>
    <property type="project" value="InterPro"/>
</dbReference>
<dbReference type="AlphaFoldDB" id="A0A1M7KP19"/>
<evidence type="ECO:0000256" key="20">
    <source>
        <dbReference type="SAM" id="MobiDB-lite"/>
    </source>
</evidence>
<keyword evidence="12" id="KW-0547">Nucleotide-binding</keyword>
<evidence type="ECO:0000256" key="19">
    <source>
        <dbReference type="ARBA" id="ARBA00049152"/>
    </source>
</evidence>
<evidence type="ECO:0000259" key="22">
    <source>
        <dbReference type="PROSITE" id="PS50989"/>
    </source>
</evidence>
<dbReference type="InterPro" id="IPR011763">
    <property type="entry name" value="COA_CT_C"/>
</dbReference>
<evidence type="ECO:0000256" key="14">
    <source>
        <dbReference type="ARBA" id="ARBA00022832"/>
    </source>
</evidence>
<dbReference type="PROSITE" id="PS50980">
    <property type="entry name" value="COA_CT_NTER"/>
    <property type="match status" value="1"/>
</dbReference>
<dbReference type="InterPro" id="IPR000438">
    <property type="entry name" value="Acetyl_CoA_COase_Trfase_b_su"/>
</dbReference>
<dbReference type="InterPro" id="IPR011762">
    <property type="entry name" value="COA_CT_N"/>
</dbReference>
<evidence type="ECO:0000256" key="1">
    <source>
        <dbReference type="ARBA" id="ARBA00001947"/>
    </source>
</evidence>
<dbReference type="Proteomes" id="UP000184440">
    <property type="component" value="Unassembled WGS sequence"/>
</dbReference>
<dbReference type="Pfam" id="PF01039">
    <property type="entry name" value="Carboxyl_trans"/>
    <property type="match status" value="1"/>
</dbReference>
<dbReference type="InterPro" id="IPR029045">
    <property type="entry name" value="ClpP/crotonase-like_dom_sf"/>
</dbReference>
<dbReference type="Gene3D" id="3.90.226.10">
    <property type="entry name" value="2-enoyl-CoA Hydratase, Chain A, domain 1"/>
    <property type="match status" value="2"/>
</dbReference>
<dbReference type="PROSITE" id="PS50989">
    <property type="entry name" value="COA_CT_CTER"/>
    <property type="match status" value="1"/>
</dbReference>
<evidence type="ECO:0000256" key="17">
    <source>
        <dbReference type="ARBA" id="ARBA00023160"/>
    </source>
</evidence>
<accession>A0A1M7KP19</accession>
<proteinExistence type="inferred from homology"/>
<evidence type="ECO:0000256" key="13">
    <source>
        <dbReference type="ARBA" id="ARBA00022771"/>
    </source>
</evidence>
<dbReference type="GO" id="GO:0005524">
    <property type="term" value="F:ATP binding"/>
    <property type="evidence" value="ECO:0007669"/>
    <property type="project" value="UniProtKB-KW"/>
</dbReference>
<keyword evidence="9" id="KW-0963">Cytoplasm</keyword>
<dbReference type="GO" id="GO:0006633">
    <property type="term" value="P:fatty acid biosynthetic process"/>
    <property type="evidence" value="ECO:0007669"/>
    <property type="project" value="UniProtKB-KW"/>
</dbReference>
<evidence type="ECO:0000259" key="21">
    <source>
        <dbReference type="PROSITE" id="PS50980"/>
    </source>
</evidence>
<keyword evidence="13" id="KW-0479">Metal-binding</keyword>
<dbReference type="GO" id="GO:0009317">
    <property type="term" value="C:acetyl-CoA carboxylase complex"/>
    <property type="evidence" value="ECO:0007669"/>
    <property type="project" value="InterPro"/>
</dbReference>
<comment type="catalytic activity">
    <reaction evidence="19">
        <text>N(6)-carboxybiotinyl-L-lysyl-[protein] + acetyl-CoA = N(6)-biotinyl-L-lysyl-[protein] + malonyl-CoA</text>
        <dbReference type="Rhea" id="RHEA:54728"/>
        <dbReference type="Rhea" id="RHEA-COMP:10505"/>
        <dbReference type="Rhea" id="RHEA-COMP:10506"/>
        <dbReference type="ChEBI" id="CHEBI:57288"/>
        <dbReference type="ChEBI" id="CHEBI:57384"/>
        <dbReference type="ChEBI" id="CHEBI:83144"/>
        <dbReference type="ChEBI" id="CHEBI:83145"/>
        <dbReference type="EC" id="2.1.3.15"/>
    </reaction>
</comment>
<dbReference type="InterPro" id="IPR001095">
    <property type="entry name" value="Acetyl_CoA_COase_a_su"/>
</dbReference>
<evidence type="ECO:0000256" key="7">
    <source>
        <dbReference type="ARBA" id="ARBA00011883"/>
    </source>
</evidence>
<reference evidence="23 24" key="1">
    <citation type="submission" date="2016-11" db="EMBL/GenBank/DDBJ databases">
        <authorList>
            <person name="Jaros S."/>
            <person name="Januszkiewicz K."/>
            <person name="Wedrychowicz H."/>
        </authorList>
    </citation>
    <scope>NUCLEOTIDE SEQUENCE [LARGE SCALE GENOMIC DNA]</scope>
    <source>
        <strain evidence="23 24">DSM 46144</strain>
    </source>
</reference>
<keyword evidence="13" id="KW-0863">Zinc-finger</keyword>
<keyword evidence="16" id="KW-0443">Lipid metabolism</keyword>
<comment type="function">
    <text evidence="18">Component of the acetyl coenzyme A carboxylase (ACC) complex. Biotin carboxylase (BC) catalyzes the carboxylation of biotin on its carrier protein (BCCP) and then the CO(2) group is transferred by the transcarboxylase to acetyl-CoA to form malonyl-CoA.</text>
</comment>
<evidence type="ECO:0000256" key="3">
    <source>
        <dbReference type="ARBA" id="ARBA00004956"/>
    </source>
</evidence>
<dbReference type="OrthoDB" id="9772975at2"/>